<comment type="caution">
    <text evidence="3">The sequence shown here is derived from an EMBL/GenBank/DDBJ whole genome shotgun (WGS) entry which is preliminary data.</text>
</comment>
<dbReference type="GO" id="GO:0019380">
    <property type="term" value="P:3-phenylpropionate catabolic process"/>
    <property type="evidence" value="ECO:0007669"/>
    <property type="project" value="TreeGrafter"/>
</dbReference>
<keyword evidence="3" id="KW-0223">Dioxygenase</keyword>
<keyword evidence="2 3" id="KW-0560">Oxidoreductase</keyword>
<keyword evidence="4" id="KW-1185">Reference proteome</keyword>
<dbReference type="EC" id="1.14.12.19" evidence="3"/>
<evidence type="ECO:0000256" key="2">
    <source>
        <dbReference type="ARBA" id="ARBA00023002"/>
    </source>
</evidence>
<dbReference type="Gene3D" id="3.10.450.50">
    <property type="match status" value="1"/>
</dbReference>
<reference evidence="3 4" key="1">
    <citation type="submission" date="2020-07" db="EMBL/GenBank/DDBJ databases">
        <title>Taxonomic revisions and descriptions of new bacterial species based on genomic comparisons in the high-G+C-content subgroup of the family Alcaligenaceae.</title>
        <authorList>
            <person name="Szabo A."/>
            <person name="Felfoldi T."/>
        </authorList>
    </citation>
    <scope>NUCLEOTIDE SEQUENCE [LARGE SCALE GENOMIC DNA]</scope>
    <source>
        <strain evidence="3 4">DSM 25264</strain>
    </source>
</reference>
<dbReference type="SUPFAM" id="SSF54427">
    <property type="entry name" value="NTF2-like"/>
    <property type="match status" value="1"/>
</dbReference>
<sequence>MMESDVQQSAQSSSIELWWDIQQFYFREADLLDERRFDKWLELLHEDIQYRMPLARNVRRDAMDQEYSAKGEAAWFDEGINTLRQRVAQIGTGIHWAEEPASRVSHLVSNIRVLDLREGAEGGKQVKVRSRFLVYQNRLQDEESLFVGKRLDTLLGVGGDWKILTREIFLDQNVLLSKALTTFF</sequence>
<dbReference type="Pfam" id="PF00866">
    <property type="entry name" value="Ring_hydroxyl_B"/>
    <property type="match status" value="1"/>
</dbReference>
<dbReference type="PANTHER" id="PTHR41534">
    <property type="entry name" value="BLR3401 PROTEIN"/>
    <property type="match status" value="1"/>
</dbReference>
<name>A0A853FKW1_9BURK</name>
<dbReference type="RefSeq" id="WP_129970917.1">
    <property type="nucleotide sequence ID" value="NZ_JACCEW010000006.1"/>
</dbReference>
<dbReference type="EMBL" id="JACCEW010000006">
    <property type="protein sequence ID" value="NYT38546.1"/>
    <property type="molecule type" value="Genomic_DNA"/>
</dbReference>
<dbReference type="Proteomes" id="UP000580517">
    <property type="component" value="Unassembled WGS sequence"/>
</dbReference>
<comment type="similarity">
    <text evidence="1">Belongs to the bacterial ring-hydroxylating dioxygenase beta subunit family.</text>
</comment>
<dbReference type="InterPro" id="IPR032710">
    <property type="entry name" value="NTF2-like_dom_sf"/>
</dbReference>
<accession>A0A853FKW1</accession>
<gene>
    <name evidence="3" type="ORF">H0A68_16805</name>
</gene>
<dbReference type="GO" id="GO:0008695">
    <property type="term" value="F:3-phenylpropionate dioxygenase activity"/>
    <property type="evidence" value="ECO:0007669"/>
    <property type="project" value="UniProtKB-EC"/>
</dbReference>
<evidence type="ECO:0000256" key="1">
    <source>
        <dbReference type="ARBA" id="ARBA00009570"/>
    </source>
</evidence>
<protein>
    <submittedName>
        <fullName evidence="3">3-phenylpropionate/cinnamic acid dioxygenase subunit beta</fullName>
        <ecNumber evidence="3">1.14.12.19</ecNumber>
    </submittedName>
</protein>
<dbReference type="AlphaFoldDB" id="A0A853FKW1"/>
<proteinExistence type="inferred from homology"/>
<organism evidence="3 4">
    <name type="scientific">Allopusillimonas soli</name>
    <dbReference type="NCBI Taxonomy" id="659016"/>
    <lineage>
        <taxon>Bacteria</taxon>
        <taxon>Pseudomonadati</taxon>
        <taxon>Pseudomonadota</taxon>
        <taxon>Betaproteobacteria</taxon>
        <taxon>Burkholderiales</taxon>
        <taxon>Alcaligenaceae</taxon>
        <taxon>Allopusillimonas</taxon>
    </lineage>
</organism>
<dbReference type="PANTHER" id="PTHR41534:SF2">
    <property type="entry name" value="3-PHENYLPROPIONATE_CINNAMIC ACID DIOXYGENASE SUBUNIT BETA"/>
    <property type="match status" value="1"/>
</dbReference>
<dbReference type="CDD" id="cd00667">
    <property type="entry name" value="ring_hydroxylating_dioxygenases_beta"/>
    <property type="match status" value="1"/>
</dbReference>
<evidence type="ECO:0000313" key="3">
    <source>
        <dbReference type="EMBL" id="NYT38546.1"/>
    </source>
</evidence>
<dbReference type="NCBIfam" id="NF007479">
    <property type="entry name" value="PRK10069.1"/>
    <property type="match status" value="1"/>
</dbReference>
<dbReference type="InterPro" id="IPR000391">
    <property type="entry name" value="Rng_hydr_dOase-bsu"/>
</dbReference>
<dbReference type="OrthoDB" id="7062869at2"/>
<evidence type="ECO:0000313" key="4">
    <source>
        <dbReference type="Proteomes" id="UP000580517"/>
    </source>
</evidence>